<evidence type="ECO:0000313" key="4">
    <source>
        <dbReference type="EMBL" id="KAK5088015.1"/>
    </source>
</evidence>
<gene>
    <name evidence="4" type="primary">ERG26_2</name>
    <name evidence="4" type="ORF">LTR05_002231</name>
</gene>
<dbReference type="EC" id="1.1.1.170" evidence="4"/>
<comment type="caution">
    <text evidence="4">The sequence shown here is derived from an EMBL/GenBank/DDBJ whole genome shotgun (WGS) entry which is preliminary data.</text>
</comment>
<dbReference type="InterPro" id="IPR050177">
    <property type="entry name" value="Lipid_A_modif_metabolic_enz"/>
</dbReference>
<dbReference type="GO" id="GO:0006694">
    <property type="term" value="P:steroid biosynthetic process"/>
    <property type="evidence" value="ECO:0007669"/>
    <property type="project" value="InterPro"/>
</dbReference>
<dbReference type="Pfam" id="PF01073">
    <property type="entry name" value="3Beta_HSD"/>
    <property type="match status" value="1"/>
</dbReference>
<dbReference type="AlphaFoldDB" id="A0AAN7Y7W9"/>
<dbReference type="InterPro" id="IPR036291">
    <property type="entry name" value="NAD(P)-bd_dom_sf"/>
</dbReference>
<dbReference type="EMBL" id="JAVRRJ010000002">
    <property type="protein sequence ID" value="KAK5088015.1"/>
    <property type="molecule type" value="Genomic_DNA"/>
</dbReference>
<organism evidence="4 5">
    <name type="scientific">Lithohypha guttulata</name>
    <dbReference type="NCBI Taxonomy" id="1690604"/>
    <lineage>
        <taxon>Eukaryota</taxon>
        <taxon>Fungi</taxon>
        <taxon>Dikarya</taxon>
        <taxon>Ascomycota</taxon>
        <taxon>Pezizomycotina</taxon>
        <taxon>Eurotiomycetes</taxon>
        <taxon>Chaetothyriomycetidae</taxon>
        <taxon>Chaetothyriales</taxon>
        <taxon>Trichomeriaceae</taxon>
        <taxon>Lithohypha</taxon>
    </lineage>
</organism>
<name>A0AAN7Y7W9_9EURO</name>
<keyword evidence="2 4" id="KW-0560">Oxidoreductase</keyword>
<keyword evidence="5" id="KW-1185">Reference proteome</keyword>
<dbReference type="PROSITE" id="PS51257">
    <property type="entry name" value="PROKAR_LIPOPROTEIN"/>
    <property type="match status" value="1"/>
</dbReference>
<feature type="domain" description="3-beta hydroxysteroid dehydrogenase/isomerase" evidence="3">
    <location>
        <begin position="77"/>
        <end position="339"/>
    </location>
</feature>
<dbReference type="Proteomes" id="UP001309876">
    <property type="component" value="Unassembled WGS sequence"/>
</dbReference>
<dbReference type="SUPFAM" id="SSF51735">
    <property type="entry name" value="NAD(P)-binding Rossmann-fold domains"/>
    <property type="match status" value="1"/>
</dbReference>
<evidence type="ECO:0000256" key="2">
    <source>
        <dbReference type="ARBA" id="ARBA00023002"/>
    </source>
</evidence>
<dbReference type="PANTHER" id="PTHR43245:SF51">
    <property type="entry name" value="SHORT CHAIN DEHYDROGENASE_REDUCTASE FAMILY 42E, MEMBER 2"/>
    <property type="match status" value="1"/>
</dbReference>
<sequence>MERPRKQPSPKALGTVLVVGGCGFVGRHLVDQLLNFPSEQNDPPAPLSLGPNKGRYSYDYPSLQSRYPSFDQSGTTVHVLDLKCTRNRIQGCTYHEADITDVAQLLDVFKKVQPDVVINTASPQFTASHAVLRKVNIDGTRTLLEVAGGVHGSWSRDGQQKRCKAFVHTSSSSVIHDTQSNLRNADERYPLHVPNKVEYYSETKAIAEQLVLQANKSSEYGGMLTAAVRPAGIIGEGDMGGFAYSITKTGADAPGWQLNLQLGEGDNLFDTTYVGNVALGLLLVAEGLLTTDQRINDKGQADGGILEHEKIDGEAFIVTNDQPAYFWDLTRFLYSRFGKEGVVVGGQNTGVRALPESFAWLVGAAAELAGVLTGRKGRISRQTVVYSCIDRYFSCEKIKRRCGYEPVIGVEEGLVRSVKWYKAFIQDGGEQKKMQ</sequence>
<comment type="similarity">
    <text evidence="1">Belongs to the 3-beta-HSD family.</text>
</comment>
<reference evidence="4 5" key="1">
    <citation type="submission" date="2023-08" db="EMBL/GenBank/DDBJ databases">
        <title>Black Yeasts Isolated from many extreme environments.</title>
        <authorList>
            <person name="Coleine C."/>
            <person name="Stajich J.E."/>
            <person name="Selbmann L."/>
        </authorList>
    </citation>
    <scope>NUCLEOTIDE SEQUENCE [LARGE SCALE GENOMIC DNA]</scope>
    <source>
        <strain evidence="4 5">CCFEE 5910</strain>
    </source>
</reference>
<evidence type="ECO:0000313" key="5">
    <source>
        <dbReference type="Proteomes" id="UP001309876"/>
    </source>
</evidence>
<dbReference type="GO" id="GO:0000252">
    <property type="term" value="F:3-beta-hydroxysteroid dehydrogenase [NAD(P)+]/C4-decarboxylase activity"/>
    <property type="evidence" value="ECO:0007669"/>
    <property type="project" value="UniProtKB-EC"/>
</dbReference>
<accession>A0AAN7Y7W9</accession>
<proteinExistence type="inferred from homology"/>
<dbReference type="Gene3D" id="3.40.50.720">
    <property type="entry name" value="NAD(P)-binding Rossmann-like Domain"/>
    <property type="match status" value="1"/>
</dbReference>
<evidence type="ECO:0000256" key="1">
    <source>
        <dbReference type="ARBA" id="ARBA00009219"/>
    </source>
</evidence>
<dbReference type="PANTHER" id="PTHR43245">
    <property type="entry name" value="BIFUNCTIONAL POLYMYXIN RESISTANCE PROTEIN ARNA"/>
    <property type="match status" value="1"/>
</dbReference>
<protein>
    <submittedName>
        <fullName evidence="4">Erg26, C-3 sterol dehydrogenase</fullName>
        <ecNumber evidence="4">1.1.1.170</ecNumber>
    </submittedName>
</protein>
<dbReference type="InterPro" id="IPR002225">
    <property type="entry name" value="3Beta_OHSteriod_DH/Estase"/>
</dbReference>
<evidence type="ECO:0000259" key="3">
    <source>
        <dbReference type="Pfam" id="PF01073"/>
    </source>
</evidence>